<feature type="compositionally biased region" description="Acidic residues" evidence="1">
    <location>
        <begin position="273"/>
        <end position="282"/>
    </location>
</feature>
<gene>
    <name evidence="3" type="ORF">Pla144_32280</name>
</gene>
<proteinExistence type="predicted"/>
<name>A0A5C6CRE1_9BACT</name>
<evidence type="ECO:0000313" key="4">
    <source>
        <dbReference type="Proteomes" id="UP000318437"/>
    </source>
</evidence>
<keyword evidence="2" id="KW-0732">Signal</keyword>
<feature type="signal peptide" evidence="2">
    <location>
        <begin position="1"/>
        <end position="20"/>
    </location>
</feature>
<evidence type="ECO:0008006" key="5">
    <source>
        <dbReference type="Google" id="ProtNLM"/>
    </source>
</evidence>
<dbReference type="RefSeq" id="WP_146451565.1">
    <property type="nucleotide sequence ID" value="NZ_SJPS01000004.1"/>
</dbReference>
<dbReference type="EMBL" id="SJPS01000004">
    <property type="protein sequence ID" value="TWU26011.1"/>
    <property type="molecule type" value="Genomic_DNA"/>
</dbReference>
<evidence type="ECO:0000256" key="2">
    <source>
        <dbReference type="SAM" id="SignalP"/>
    </source>
</evidence>
<evidence type="ECO:0000256" key="1">
    <source>
        <dbReference type="SAM" id="MobiDB-lite"/>
    </source>
</evidence>
<dbReference type="AlphaFoldDB" id="A0A5C6CRE1"/>
<protein>
    <recommendedName>
        <fullName evidence="5">Peptidylprolyl isomerase</fullName>
    </recommendedName>
</protein>
<keyword evidence="4" id="KW-1185">Reference proteome</keyword>
<evidence type="ECO:0000313" key="3">
    <source>
        <dbReference type="EMBL" id="TWU26011.1"/>
    </source>
</evidence>
<sequence length="282" mass="31642" precursor="true">MRRLTFVTFLALVIASASKAQQFDVFIQGQAPADMADEDVRFHMWRSKMEPVVRAEFSLANRVCDLKADQRKKMAAALGSLLDSESEKAAQIKPPKNVPNVRGGRVVMAQAQQGGIKRDALIVQVQHVIEPMLDDKQQLSYQQELLSRSNFRRETIVDNIVSTLDKRLVLSSEQAVAVREALLSDDWVDKSPPPLHAFLQSAQYIPQIPDKCVMPHLSKSQLTIYKGIQKVSWGQNDWEDNFGFGQALKPIDDVELPPAVEQIPAKEEKQPDETGEEEPDSP</sequence>
<organism evidence="3 4">
    <name type="scientific">Bythopirellula polymerisocia</name>
    <dbReference type="NCBI Taxonomy" id="2528003"/>
    <lineage>
        <taxon>Bacteria</taxon>
        <taxon>Pseudomonadati</taxon>
        <taxon>Planctomycetota</taxon>
        <taxon>Planctomycetia</taxon>
        <taxon>Pirellulales</taxon>
        <taxon>Lacipirellulaceae</taxon>
        <taxon>Bythopirellula</taxon>
    </lineage>
</organism>
<feature type="chain" id="PRO_5022752060" description="Peptidylprolyl isomerase" evidence="2">
    <location>
        <begin position="21"/>
        <end position="282"/>
    </location>
</feature>
<feature type="region of interest" description="Disordered" evidence="1">
    <location>
        <begin position="255"/>
        <end position="282"/>
    </location>
</feature>
<comment type="caution">
    <text evidence="3">The sequence shown here is derived from an EMBL/GenBank/DDBJ whole genome shotgun (WGS) entry which is preliminary data.</text>
</comment>
<accession>A0A5C6CRE1</accession>
<reference evidence="3 4" key="1">
    <citation type="submission" date="2019-02" db="EMBL/GenBank/DDBJ databases">
        <title>Deep-cultivation of Planctomycetes and their phenomic and genomic characterization uncovers novel biology.</title>
        <authorList>
            <person name="Wiegand S."/>
            <person name="Jogler M."/>
            <person name="Boedeker C."/>
            <person name="Pinto D."/>
            <person name="Vollmers J."/>
            <person name="Rivas-Marin E."/>
            <person name="Kohn T."/>
            <person name="Peeters S.H."/>
            <person name="Heuer A."/>
            <person name="Rast P."/>
            <person name="Oberbeckmann S."/>
            <person name="Bunk B."/>
            <person name="Jeske O."/>
            <person name="Meyerdierks A."/>
            <person name="Storesund J.E."/>
            <person name="Kallscheuer N."/>
            <person name="Luecker S."/>
            <person name="Lage O.M."/>
            <person name="Pohl T."/>
            <person name="Merkel B.J."/>
            <person name="Hornburger P."/>
            <person name="Mueller R.-W."/>
            <person name="Bruemmer F."/>
            <person name="Labrenz M."/>
            <person name="Spormann A.M."/>
            <person name="Op Den Camp H."/>
            <person name="Overmann J."/>
            <person name="Amann R."/>
            <person name="Jetten M.S.M."/>
            <person name="Mascher T."/>
            <person name="Medema M.H."/>
            <person name="Devos D.P."/>
            <person name="Kaster A.-K."/>
            <person name="Ovreas L."/>
            <person name="Rohde M."/>
            <person name="Galperin M.Y."/>
            <person name="Jogler C."/>
        </authorList>
    </citation>
    <scope>NUCLEOTIDE SEQUENCE [LARGE SCALE GENOMIC DNA]</scope>
    <source>
        <strain evidence="3 4">Pla144</strain>
    </source>
</reference>
<dbReference type="OrthoDB" id="263937at2"/>
<dbReference type="Proteomes" id="UP000318437">
    <property type="component" value="Unassembled WGS sequence"/>
</dbReference>